<reference evidence="2" key="1">
    <citation type="submission" date="2022-07" db="EMBL/GenBank/DDBJ databases">
        <authorList>
            <person name="Trinca V."/>
            <person name="Uliana J.V.C."/>
            <person name="Torres T.T."/>
            <person name="Ward R.J."/>
            <person name="Monesi N."/>
        </authorList>
    </citation>
    <scope>NUCLEOTIDE SEQUENCE</scope>
    <source>
        <strain evidence="2">HSMRA1968</strain>
        <tissue evidence="2">Whole embryos</tissue>
    </source>
</reference>
<dbReference type="SUPFAM" id="SSF56112">
    <property type="entry name" value="Protein kinase-like (PK-like)"/>
    <property type="match status" value="1"/>
</dbReference>
<protein>
    <recommendedName>
        <fullName evidence="1">CHK kinase-like domain-containing protein</fullName>
    </recommendedName>
</protein>
<dbReference type="AlphaFoldDB" id="A0A9Q0RXJ5"/>
<name>A0A9Q0RXJ5_9DIPT</name>
<dbReference type="Proteomes" id="UP001151699">
    <property type="component" value="Chromosome C"/>
</dbReference>
<dbReference type="PANTHER" id="PTHR11012">
    <property type="entry name" value="PROTEIN KINASE-LIKE DOMAIN-CONTAINING"/>
    <property type="match status" value="1"/>
</dbReference>
<dbReference type="SMART" id="SM00587">
    <property type="entry name" value="CHK"/>
    <property type="match status" value="1"/>
</dbReference>
<evidence type="ECO:0000313" key="2">
    <source>
        <dbReference type="EMBL" id="KAJ6636252.1"/>
    </source>
</evidence>
<dbReference type="InterPro" id="IPR004119">
    <property type="entry name" value="EcKL"/>
</dbReference>
<dbReference type="Gene3D" id="3.90.1200.10">
    <property type="match status" value="1"/>
</dbReference>
<feature type="domain" description="CHK kinase-like" evidence="1">
    <location>
        <begin position="140"/>
        <end position="340"/>
    </location>
</feature>
<gene>
    <name evidence="2" type="ORF">Bhyg_14840</name>
</gene>
<evidence type="ECO:0000313" key="3">
    <source>
        <dbReference type="Proteomes" id="UP001151699"/>
    </source>
</evidence>
<dbReference type="InterPro" id="IPR011009">
    <property type="entry name" value="Kinase-like_dom_sf"/>
</dbReference>
<dbReference type="OrthoDB" id="191037at2759"/>
<dbReference type="Pfam" id="PF02958">
    <property type="entry name" value="EcKL"/>
    <property type="match status" value="1"/>
</dbReference>
<sequence length="411" mass="47526">MELTEEMEDFTLHWFNNVFNAKGMQVHDFEFTGETGQGRGFMGTLKKVELKISKLDSVATDSALETLHVVLKTLPTDPFRKSYASNDGFASREISMYLDVFAKWEQFLDERKVPSINRFRHPICYYGAEKGQGDKYNFLLILENLTAPSSDFVLWSPGFNEPLPWPATAAVIQQIARFHAIGIAYKMEKKFDSYYVEFPKLSHTLGPMFKTMWEQGFNITEEAIRSVVDDSDIPIGFFERFNELRGDVCMNFVLKWFTDPTLATVFGSTICHHDLHSQNIVLSRNYDQAVLFDYQASCVSNPMKDLSFFLILNCESADIPSDRSRALELYHDEFEKMMTVMRVEYKYSMENIRSDYDRHFAFSLVHIITGAPIWINGTKSSVTSKRRFADVLMYAYNKNILHFPDIPSYLT</sequence>
<evidence type="ECO:0000259" key="1">
    <source>
        <dbReference type="SMART" id="SM00587"/>
    </source>
</evidence>
<dbReference type="EMBL" id="WJQU01000004">
    <property type="protein sequence ID" value="KAJ6636252.1"/>
    <property type="molecule type" value="Genomic_DNA"/>
</dbReference>
<organism evidence="2 3">
    <name type="scientific">Pseudolycoriella hygida</name>
    <dbReference type="NCBI Taxonomy" id="35572"/>
    <lineage>
        <taxon>Eukaryota</taxon>
        <taxon>Metazoa</taxon>
        <taxon>Ecdysozoa</taxon>
        <taxon>Arthropoda</taxon>
        <taxon>Hexapoda</taxon>
        <taxon>Insecta</taxon>
        <taxon>Pterygota</taxon>
        <taxon>Neoptera</taxon>
        <taxon>Endopterygota</taxon>
        <taxon>Diptera</taxon>
        <taxon>Nematocera</taxon>
        <taxon>Sciaroidea</taxon>
        <taxon>Sciaridae</taxon>
        <taxon>Pseudolycoriella</taxon>
    </lineage>
</organism>
<keyword evidence="3" id="KW-1185">Reference proteome</keyword>
<dbReference type="PANTHER" id="PTHR11012:SF30">
    <property type="entry name" value="PROTEIN KINASE-LIKE DOMAIN-CONTAINING"/>
    <property type="match status" value="1"/>
</dbReference>
<accession>A0A9Q0RXJ5</accession>
<proteinExistence type="predicted"/>
<comment type="caution">
    <text evidence="2">The sequence shown here is derived from an EMBL/GenBank/DDBJ whole genome shotgun (WGS) entry which is preliminary data.</text>
</comment>
<dbReference type="InterPro" id="IPR015897">
    <property type="entry name" value="CHK_kinase-like"/>
</dbReference>